<protein>
    <submittedName>
        <fullName evidence="2">Uncharacterized protein</fullName>
    </submittedName>
</protein>
<gene>
    <name evidence="2" type="ORF">TRIATDRAFT_298294</name>
</gene>
<sequence>MLVRHHLLKPEPQVQMGTKDTKIQAQPRTQLGSSFLAVRRYDGYSRGPSTFPRPSLSRDSSLTRGEGQHVLPSMAPPSTAVGSAEDFYFFYFHVIFFFLFPPNSGHSELGISSSGNIDAPNQRLTVHNGLRRSILSVVY</sequence>
<evidence type="ECO:0000256" key="1">
    <source>
        <dbReference type="SAM" id="MobiDB-lite"/>
    </source>
</evidence>
<comment type="caution">
    <text evidence="2">The sequence shown here is derived from an EMBL/GenBank/DDBJ whole genome shotgun (WGS) entry which is preliminary data.</text>
</comment>
<keyword evidence="3" id="KW-1185">Reference proteome</keyword>
<accession>G9NME8</accession>
<reference evidence="2 3" key="1">
    <citation type="journal article" date="2011" name="Genome Biol.">
        <title>Comparative genome sequence analysis underscores mycoparasitism as the ancestral life style of Trichoderma.</title>
        <authorList>
            <person name="Kubicek C.P."/>
            <person name="Herrera-Estrella A."/>
            <person name="Seidl-Seiboth V."/>
            <person name="Martinez D.A."/>
            <person name="Druzhinina I.S."/>
            <person name="Thon M."/>
            <person name="Zeilinger S."/>
            <person name="Casas-Flores S."/>
            <person name="Horwitz B.A."/>
            <person name="Mukherjee P.K."/>
            <person name="Mukherjee M."/>
            <person name="Kredics L."/>
            <person name="Alcaraz L.D."/>
            <person name="Aerts A."/>
            <person name="Antal Z."/>
            <person name="Atanasova L."/>
            <person name="Cervantes-Badillo M.G."/>
            <person name="Challacombe J."/>
            <person name="Chertkov O."/>
            <person name="McCluskey K."/>
            <person name="Coulpier F."/>
            <person name="Deshpande N."/>
            <person name="von Doehren H."/>
            <person name="Ebbole D.J."/>
            <person name="Esquivel-Naranjo E.U."/>
            <person name="Fekete E."/>
            <person name="Flipphi M."/>
            <person name="Glaser F."/>
            <person name="Gomez-Rodriguez E.Y."/>
            <person name="Gruber S."/>
            <person name="Han C."/>
            <person name="Henrissat B."/>
            <person name="Hermosa R."/>
            <person name="Hernandez-Onate M."/>
            <person name="Karaffa L."/>
            <person name="Kosti I."/>
            <person name="Le Crom S."/>
            <person name="Lindquist E."/>
            <person name="Lucas S."/>
            <person name="Luebeck M."/>
            <person name="Luebeck P.S."/>
            <person name="Margeot A."/>
            <person name="Metz B."/>
            <person name="Misra M."/>
            <person name="Nevalainen H."/>
            <person name="Omann M."/>
            <person name="Packer N."/>
            <person name="Perrone G."/>
            <person name="Uresti-Rivera E.E."/>
            <person name="Salamov A."/>
            <person name="Schmoll M."/>
            <person name="Seiboth B."/>
            <person name="Shapiro H."/>
            <person name="Sukno S."/>
            <person name="Tamayo-Ramos J.A."/>
            <person name="Tisch D."/>
            <person name="Wiest A."/>
            <person name="Wilkinson H.H."/>
            <person name="Zhang M."/>
            <person name="Coutinho P.M."/>
            <person name="Kenerley C.M."/>
            <person name="Monte E."/>
            <person name="Baker S.E."/>
            <person name="Grigoriev I.V."/>
        </authorList>
    </citation>
    <scope>NUCLEOTIDE SEQUENCE [LARGE SCALE GENOMIC DNA]</scope>
    <source>
        <strain evidence="3">ATCC 20476 / IMI 206040</strain>
    </source>
</reference>
<dbReference type="KEGG" id="tatv:25781058"/>
<dbReference type="AlphaFoldDB" id="G9NME8"/>
<organism evidence="2 3">
    <name type="scientific">Hypocrea atroviridis (strain ATCC 20476 / IMI 206040)</name>
    <name type="common">Trichoderma atroviride</name>
    <dbReference type="NCBI Taxonomy" id="452589"/>
    <lineage>
        <taxon>Eukaryota</taxon>
        <taxon>Fungi</taxon>
        <taxon>Dikarya</taxon>
        <taxon>Ascomycota</taxon>
        <taxon>Pezizomycotina</taxon>
        <taxon>Sordariomycetes</taxon>
        <taxon>Hypocreomycetidae</taxon>
        <taxon>Hypocreales</taxon>
        <taxon>Hypocreaceae</taxon>
        <taxon>Trichoderma</taxon>
    </lineage>
</organism>
<dbReference type="Proteomes" id="UP000005426">
    <property type="component" value="Unassembled WGS sequence"/>
</dbReference>
<dbReference type="HOGENOM" id="CLU_1845373_0_0_1"/>
<dbReference type="GeneID" id="25781058"/>
<name>G9NME8_HYPAI</name>
<feature type="region of interest" description="Disordered" evidence="1">
    <location>
        <begin position="45"/>
        <end position="71"/>
    </location>
</feature>
<evidence type="ECO:0000313" key="3">
    <source>
        <dbReference type="Proteomes" id="UP000005426"/>
    </source>
</evidence>
<dbReference type="EMBL" id="ABDG02000019">
    <property type="protein sequence ID" value="EHK48078.1"/>
    <property type="molecule type" value="Genomic_DNA"/>
</dbReference>
<evidence type="ECO:0000313" key="2">
    <source>
        <dbReference type="EMBL" id="EHK48078.1"/>
    </source>
</evidence>
<proteinExistence type="predicted"/>